<feature type="transmembrane region" description="Helical" evidence="1">
    <location>
        <begin position="6"/>
        <end position="28"/>
    </location>
</feature>
<keyword evidence="3" id="KW-1185">Reference proteome</keyword>
<evidence type="ECO:0000313" key="2">
    <source>
        <dbReference type="EMBL" id="PSV48791.1"/>
    </source>
</evidence>
<dbReference type="RefSeq" id="WP_107253344.1">
    <property type="nucleotide sequence ID" value="NZ_JAKJTK010000025.1"/>
</dbReference>
<keyword evidence="1" id="KW-0812">Transmembrane</keyword>
<dbReference type="AlphaFoldDB" id="A0A2T3LBV8"/>
<gene>
    <name evidence="2" type="ORF">C9J47_09815</name>
</gene>
<sequence length="129" mass="14459">MLTIEARLTLFFIVCIIEVMFLLSIMIINLKSINVISFDGNHMRIGGEIVVTVRLGSGNQRLLSYLFENQDTPISVEEVEKALGKPCYLSKVIDNLRIPKHISKRIFHISDGNKTVIFSPAVLGKKASK</sequence>
<proteinExistence type="predicted"/>
<accession>A0A2T3LBV8</accession>
<reference evidence="2 3" key="1">
    <citation type="submission" date="2018-03" db="EMBL/GenBank/DDBJ databases">
        <title>Whole genome sequencing of Histamine producing bacteria.</title>
        <authorList>
            <person name="Butler K."/>
        </authorList>
    </citation>
    <scope>NUCLEOTIDE SEQUENCE [LARGE SCALE GENOMIC DNA]</scope>
    <source>
        <strain evidence="2 3">ATCC 19614</strain>
    </source>
</reference>
<protein>
    <submittedName>
        <fullName evidence="2">Uncharacterized protein</fullName>
    </submittedName>
</protein>
<evidence type="ECO:0000256" key="1">
    <source>
        <dbReference type="SAM" id="Phobius"/>
    </source>
</evidence>
<name>A0A2T3LBV8_9GAMM</name>
<evidence type="ECO:0000313" key="3">
    <source>
        <dbReference type="Proteomes" id="UP000241803"/>
    </source>
</evidence>
<keyword evidence="1" id="KW-0472">Membrane</keyword>
<dbReference type="EMBL" id="PYOC01000002">
    <property type="protein sequence ID" value="PSV48791.1"/>
    <property type="molecule type" value="Genomic_DNA"/>
</dbReference>
<organism evidence="2 3">
    <name type="scientific">Photobacterium indicum</name>
    <dbReference type="NCBI Taxonomy" id="81447"/>
    <lineage>
        <taxon>Bacteria</taxon>
        <taxon>Pseudomonadati</taxon>
        <taxon>Pseudomonadota</taxon>
        <taxon>Gammaproteobacteria</taxon>
        <taxon>Vibrionales</taxon>
        <taxon>Vibrionaceae</taxon>
        <taxon>Photobacterium</taxon>
    </lineage>
</organism>
<dbReference type="Proteomes" id="UP000241803">
    <property type="component" value="Unassembled WGS sequence"/>
</dbReference>
<comment type="caution">
    <text evidence="2">The sequence shown here is derived from an EMBL/GenBank/DDBJ whole genome shotgun (WGS) entry which is preliminary data.</text>
</comment>
<keyword evidence="1" id="KW-1133">Transmembrane helix</keyword>